<organism evidence="2 3">
    <name type="scientific">Psilocybe cyanescens</name>
    <dbReference type="NCBI Taxonomy" id="93625"/>
    <lineage>
        <taxon>Eukaryota</taxon>
        <taxon>Fungi</taxon>
        <taxon>Dikarya</taxon>
        <taxon>Basidiomycota</taxon>
        <taxon>Agaricomycotina</taxon>
        <taxon>Agaricomycetes</taxon>
        <taxon>Agaricomycetidae</taxon>
        <taxon>Agaricales</taxon>
        <taxon>Agaricineae</taxon>
        <taxon>Strophariaceae</taxon>
        <taxon>Psilocybe</taxon>
    </lineage>
</organism>
<evidence type="ECO:0000313" key="2">
    <source>
        <dbReference type="EMBL" id="PPQ93913.1"/>
    </source>
</evidence>
<name>A0A409XSX2_PSICY</name>
<evidence type="ECO:0000256" key="1">
    <source>
        <dbReference type="SAM" id="MobiDB-lite"/>
    </source>
</evidence>
<evidence type="ECO:0000313" key="3">
    <source>
        <dbReference type="Proteomes" id="UP000283269"/>
    </source>
</evidence>
<sequence length="254" mass="26835">MRVLSIASFFPTTTISLFPFSRRRLALFTTAAVTIAAVPHPPPPFSPRDGLVITVCEVDRVAAASPLFKMGGKGAWEEPGKEVQTPVSTARGTDEGTHSVLVAVDGSPAVGSCGPHIVPPRCTPLAATLPAPSAVASSCGPPIVPPRRTPLWPPHYRPPRRCQLVWPPHRATLPHPSVATTLPVASAVASSRGPPIVPPRRIPRWPPRYPLHPLLPARVAPHRATSLHLSVAATLPAPSTLPARVAPHRATPPP</sequence>
<accession>A0A409XSX2</accession>
<comment type="caution">
    <text evidence="2">The sequence shown here is derived from an EMBL/GenBank/DDBJ whole genome shotgun (WGS) entry which is preliminary data.</text>
</comment>
<gene>
    <name evidence="2" type="ORF">CVT25_007673</name>
</gene>
<dbReference type="InParanoid" id="A0A409XSX2"/>
<dbReference type="Proteomes" id="UP000283269">
    <property type="component" value="Unassembled WGS sequence"/>
</dbReference>
<feature type="region of interest" description="Disordered" evidence="1">
    <location>
        <begin position="73"/>
        <end position="94"/>
    </location>
</feature>
<protein>
    <submittedName>
        <fullName evidence="2">Uncharacterized protein</fullName>
    </submittedName>
</protein>
<proteinExistence type="predicted"/>
<dbReference type="EMBL" id="NHYD01000564">
    <property type="protein sequence ID" value="PPQ93913.1"/>
    <property type="molecule type" value="Genomic_DNA"/>
</dbReference>
<dbReference type="AlphaFoldDB" id="A0A409XSX2"/>
<reference evidence="2 3" key="1">
    <citation type="journal article" date="2018" name="Evol. Lett.">
        <title>Horizontal gene cluster transfer increased hallucinogenic mushroom diversity.</title>
        <authorList>
            <person name="Reynolds H.T."/>
            <person name="Vijayakumar V."/>
            <person name="Gluck-Thaler E."/>
            <person name="Korotkin H.B."/>
            <person name="Matheny P.B."/>
            <person name="Slot J.C."/>
        </authorList>
    </citation>
    <scope>NUCLEOTIDE SEQUENCE [LARGE SCALE GENOMIC DNA]</scope>
    <source>
        <strain evidence="2 3">2631</strain>
    </source>
</reference>
<keyword evidence="3" id="KW-1185">Reference proteome</keyword>